<name>A0A2W6PDE0_9BACL</name>
<evidence type="ECO:0000256" key="4">
    <source>
        <dbReference type="ARBA" id="ARBA00023224"/>
    </source>
</evidence>
<dbReference type="GO" id="GO:0005886">
    <property type="term" value="C:plasma membrane"/>
    <property type="evidence" value="ECO:0007669"/>
    <property type="project" value="UniProtKB-SubCell"/>
</dbReference>
<evidence type="ECO:0000256" key="1">
    <source>
        <dbReference type="ARBA" id="ARBA00004236"/>
    </source>
</evidence>
<dbReference type="SMART" id="SM00283">
    <property type="entry name" value="MA"/>
    <property type="match status" value="1"/>
</dbReference>
<protein>
    <submittedName>
        <fullName evidence="10">Methyl-accepting chemotaxis protein</fullName>
    </submittedName>
</protein>
<dbReference type="EMBL" id="QKWW01000024">
    <property type="protein sequence ID" value="PZT56076.1"/>
    <property type="molecule type" value="Genomic_DNA"/>
</dbReference>
<evidence type="ECO:0000256" key="7">
    <source>
        <dbReference type="SAM" id="Phobius"/>
    </source>
</evidence>
<dbReference type="PROSITE" id="PS50885">
    <property type="entry name" value="HAMP"/>
    <property type="match status" value="1"/>
</dbReference>
<dbReference type="InterPro" id="IPR004089">
    <property type="entry name" value="MCPsignal_dom"/>
</dbReference>
<dbReference type="CDD" id="cd11386">
    <property type="entry name" value="MCP_signal"/>
    <property type="match status" value="1"/>
</dbReference>
<keyword evidence="4 6" id="KW-0807">Transducer</keyword>
<comment type="subcellular location">
    <subcellularLocation>
        <location evidence="1">Cell membrane</location>
    </subcellularLocation>
</comment>
<keyword evidence="7" id="KW-1133">Transmembrane helix</keyword>
<dbReference type="SMART" id="SM00304">
    <property type="entry name" value="HAMP"/>
    <property type="match status" value="2"/>
</dbReference>
<gene>
    <name evidence="10" type="ORF">DN757_09135</name>
</gene>
<feature type="transmembrane region" description="Helical" evidence="7">
    <location>
        <begin position="197"/>
        <end position="220"/>
    </location>
</feature>
<dbReference type="Pfam" id="PF00015">
    <property type="entry name" value="MCPsignal"/>
    <property type="match status" value="1"/>
</dbReference>
<dbReference type="PROSITE" id="PS50111">
    <property type="entry name" value="CHEMOTAXIS_TRANSDUC_2"/>
    <property type="match status" value="1"/>
</dbReference>
<keyword evidence="3 7" id="KW-0472">Membrane</keyword>
<evidence type="ECO:0000259" key="8">
    <source>
        <dbReference type="PROSITE" id="PS50111"/>
    </source>
</evidence>
<evidence type="ECO:0000313" key="11">
    <source>
        <dbReference type="Proteomes" id="UP000249204"/>
    </source>
</evidence>
<dbReference type="PANTHER" id="PTHR32089">
    <property type="entry name" value="METHYL-ACCEPTING CHEMOTAXIS PROTEIN MCPB"/>
    <property type="match status" value="1"/>
</dbReference>
<evidence type="ECO:0000256" key="3">
    <source>
        <dbReference type="ARBA" id="ARBA00023136"/>
    </source>
</evidence>
<accession>A0A2W6PDE0</accession>
<dbReference type="RefSeq" id="WP_111270063.1">
    <property type="nucleotide sequence ID" value="NZ_QKWW01000024.1"/>
</dbReference>
<keyword evidence="7" id="KW-0812">Transmembrane</keyword>
<evidence type="ECO:0000256" key="2">
    <source>
        <dbReference type="ARBA" id="ARBA00022475"/>
    </source>
</evidence>
<dbReference type="InterPro" id="IPR003660">
    <property type="entry name" value="HAMP_dom"/>
</dbReference>
<feature type="domain" description="HAMP" evidence="9">
    <location>
        <begin position="221"/>
        <end position="272"/>
    </location>
</feature>
<dbReference type="Gene3D" id="1.10.287.950">
    <property type="entry name" value="Methyl-accepting chemotaxis protein"/>
    <property type="match status" value="1"/>
</dbReference>
<evidence type="ECO:0000256" key="5">
    <source>
        <dbReference type="ARBA" id="ARBA00029447"/>
    </source>
</evidence>
<comment type="similarity">
    <text evidence="5">Belongs to the methyl-accepting chemotaxis (MCP) protein family.</text>
</comment>
<dbReference type="AlphaFoldDB" id="A0A2W6PDE0"/>
<dbReference type="Proteomes" id="UP000249204">
    <property type="component" value="Unassembled WGS sequence"/>
</dbReference>
<evidence type="ECO:0000259" key="9">
    <source>
        <dbReference type="PROSITE" id="PS50885"/>
    </source>
</evidence>
<evidence type="ECO:0000256" key="6">
    <source>
        <dbReference type="PROSITE-ProRule" id="PRU00284"/>
    </source>
</evidence>
<feature type="domain" description="Methyl-accepting transducer" evidence="8">
    <location>
        <begin position="291"/>
        <end position="527"/>
    </location>
</feature>
<keyword evidence="2" id="KW-1003">Cell membrane</keyword>
<dbReference type="GO" id="GO:0007165">
    <property type="term" value="P:signal transduction"/>
    <property type="evidence" value="ECO:0007669"/>
    <property type="project" value="UniProtKB-KW"/>
</dbReference>
<proteinExistence type="inferred from homology"/>
<dbReference type="Pfam" id="PF00672">
    <property type="entry name" value="HAMP"/>
    <property type="match status" value="1"/>
</dbReference>
<dbReference type="PANTHER" id="PTHR32089:SF112">
    <property type="entry name" value="LYSOZYME-LIKE PROTEIN-RELATED"/>
    <property type="match status" value="1"/>
</dbReference>
<sequence>MSFFSKNLLLSFTNIIIIGVALIASSYYFQKTILVDQLHGQVAQITKKWAEDINPVDVQTAITEKSYDGTAQTKLRAYFDEMQKYYPNIAQAYIFGVELGGDNKRLTSLVAMPTNLREAFQSDNVNIGDMYEQPVVVANALKEMLNTDRPTFTTFYSDDFGTWTTIAYPIKDSNGKIFAYFAVDADASAVPAGLNSLLLNGTIILVAFLLLFLIIQYLVVKNTLSPIRHLIKGIDEVSKGNLDVNIPTGKDDLGLVNEKFNVMVRKINDTIVKVQVTSQEVNQSAKELYEVSERNSDNADSINHNVTQIASNIRSQEQATRDSARAMSEMATVIQTIASSSASVADEAYEMERRSQQGNSVVRQVSEQMNLITESVKNTASAIEVLESRSQEIGDILNIISGISSQTNLLALNASIEAARVGEEGRGFAVVAGEVRKLAEQSEQATSQVGVLIQEIQAGIRQAVRAMEQGTSEVDTGLTVADQTGQLFDEILEAAKKVSQQIQEVSSATEEISAGTEEMTATAEDLSASVSKTAVSSEQISVSVDEQKASSITLVDSSTRLNDMSEELQELISHFHVSKQQ</sequence>
<evidence type="ECO:0000313" key="10">
    <source>
        <dbReference type="EMBL" id="PZT56076.1"/>
    </source>
</evidence>
<dbReference type="SUPFAM" id="SSF58104">
    <property type="entry name" value="Methyl-accepting chemotaxis protein (MCP) signaling domain"/>
    <property type="match status" value="1"/>
</dbReference>
<dbReference type="CDD" id="cd06225">
    <property type="entry name" value="HAMP"/>
    <property type="match status" value="1"/>
</dbReference>
<comment type="caution">
    <text evidence="10">The sequence shown here is derived from an EMBL/GenBank/DDBJ whole genome shotgun (WGS) entry which is preliminary data.</text>
</comment>
<organism evidence="10 11">
    <name type="scientific">Paenibacillus silvae</name>
    <dbReference type="NCBI Taxonomy" id="1325358"/>
    <lineage>
        <taxon>Bacteria</taxon>
        <taxon>Bacillati</taxon>
        <taxon>Bacillota</taxon>
        <taxon>Bacilli</taxon>
        <taxon>Bacillales</taxon>
        <taxon>Paenibacillaceae</taxon>
        <taxon>Paenibacillus</taxon>
    </lineage>
</organism>
<reference evidence="10 11" key="1">
    <citation type="submission" date="2018-06" db="EMBL/GenBank/DDBJ databases">
        <title>Isolation of heavy metals resistant Paenibacillus silvae NC2 from Gold-Copper mine in ZiJin, China.</title>
        <authorList>
            <person name="Xu J."/>
            <person name="Mazhar H.S."/>
            <person name="Rensing C."/>
        </authorList>
    </citation>
    <scope>NUCLEOTIDE SEQUENCE [LARGE SCALE GENOMIC DNA]</scope>
    <source>
        <strain evidence="10 11">NC2</strain>
    </source>
</reference>
<feature type="transmembrane region" description="Helical" evidence="7">
    <location>
        <begin position="7"/>
        <end position="29"/>
    </location>
</feature>